<organism evidence="2 3">
    <name type="scientific">Planctomyces bekefii</name>
    <dbReference type="NCBI Taxonomy" id="1653850"/>
    <lineage>
        <taxon>Bacteria</taxon>
        <taxon>Pseudomonadati</taxon>
        <taxon>Planctomycetota</taxon>
        <taxon>Planctomycetia</taxon>
        <taxon>Planctomycetales</taxon>
        <taxon>Planctomycetaceae</taxon>
        <taxon>Planctomyces</taxon>
    </lineage>
</organism>
<evidence type="ECO:0000313" key="3">
    <source>
        <dbReference type="Proteomes" id="UP000321083"/>
    </source>
</evidence>
<name>A0A5C6M6D5_9PLAN</name>
<reference evidence="2 3" key="2">
    <citation type="submission" date="2019-08" db="EMBL/GenBank/DDBJ databases">
        <authorList>
            <person name="Henke P."/>
        </authorList>
    </citation>
    <scope>NUCLEOTIDE SEQUENCE [LARGE SCALE GENOMIC DNA]</scope>
    <source>
        <strain evidence="2">Phe10_nw2017</strain>
    </source>
</reference>
<keyword evidence="3" id="KW-1185">Reference proteome</keyword>
<evidence type="ECO:0000256" key="1">
    <source>
        <dbReference type="SAM" id="MobiDB-lite"/>
    </source>
</evidence>
<comment type="caution">
    <text evidence="2">The sequence shown here is derived from an EMBL/GenBank/DDBJ whole genome shotgun (WGS) entry which is preliminary data.</text>
</comment>
<dbReference type="AlphaFoldDB" id="A0A5C6M6D5"/>
<reference evidence="2 3" key="1">
    <citation type="submission" date="2019-08" db="EMBL/GenBank/DDBJ databases">
        <title>100 year-old enigma solved: identification of Planctomyces bekefii, the type genus and species of the phylum Planctomycetes.</title>
        <authorList>
            <person name="Svetlana D.N."/>
            <person name="Overmann J."/>
        </authorList>
    </citation>
    <scope>NUCLEOTIDE SEQUENCE [LARGE SCALE GENOMIC DNA]</scope>
    <source>
        <strain evidence="2">Phe10_nw2017</strain>
    </source>
</reference>
<feature type="compositionally biased region" description="Acidic residues" evidence="1">
    <location>
        <begin position="103"/>
        <end position="118"/>
    </location>
</feature>
<feature type="region of interest" description="Disordered" evidence="1">
    <location>
        <begin position="103"/>
        <end position="123"/>
    </location>
</feature>
<sequence length="412" mass="46917">MSGIIKTLPWNGIQCDELPRLEAATTDLIQSLRGFDAIHETSAVYCGLPDCNSLSSLIRKLQGQLTILQEQVSAIDAGWDRTVNEAYGVTDEDVRRLREINVFDDDDDSSDGENDDEDTPRLSDSTIAGMLLSRLVGIVFGRWGRASYAELTLTLASGSPYTVLPSYPPQAVQDTTRSSQKLEGGLAFDSPRLAILVDDPEHADDIVRRIREVCDVICEGRGDAVETEACDILSVKEIRDYFRKPGKNGFWDDHVTRYSQSRRNAPIYWLLQSSKKNYAIWLYYHRLDKDLLFKTLLNYVEPKIRLETSRFESFRSQKAAAGESGKEAKRLAKDVERQEDFLSELRDFEDKLRRAANLHLEPDLNDGVVLNIAPLWELVPWKEAKKYWDELMEGKYEWSSIGKQLRQKGLVK</sequence>
<evidence type="ECO:0000313" key="2">
    <source>
        <dbReference type="EMBL" id="TWW08591.1"/>
    </source>
</evidence>
<dbReference type="EMBL" id="SRHE01000592">
    <property type="protein sequence ID" value="TWW08591.1"/>
    <property type="molecule type" value="Genomic_DNA"/>
</dbReference>
<gene>
    <name evidence="2" type="ORF">E3A20_22800</name>
</gene>
<proteinExistence type="predicted"/>
<accession>A0A5C6M6D5</accession>
<dbReference type="Proteomes" id="UP000321083">
    <property type="component" value="Unassembled WGS sequence"/>
</dbReference>
<protein>
    <submittedName>
        <fullName evidence="2">Uncharacterized protein</fullName>
    </submittedName>
</protein>